<evidence type="ECO:0000313" key="3">
    <source>
        <dbReference type="EMBL" id="VDN45086.1"/>
    </source>
</evidence>
<dbReference type="WBParaSite" id="GPUH_0002611701-mRNA-1">
    <property type="protein sequence ID" value="GPUH_0002611701-mRNA-1"/>
    <property type="gene ID" value="GPUH_0002611701"/>
</dbReference>
<dbReference type="EMBL" id="UYRT01108539">
    <property type="protein sequence ID" value="VDN45086.1"/>
    <property type="molecule type" value="Genomic_DNA"/>
</dbReference>
<protein>
    <submittedName>
        <fullName evidence="5">S-AdoMet_synt_C domain-containing protein</fullName>
    </submittedName>
</protein>
<keyword evidence="4" id="KW-1185">Reference proteome</keyword>
<evidence type="ECO:0000313" key="5">
    <source>
        <dbReference type="WBParaSite" id="GPUH_0002611701-mRNA-1"/>
    </source>
</evidence>
<dbReference type="Proteomes" id="UP000271098">
    <property type="component" value="Unassembled WGS sequence"/>
</dbReference>
<dbReference type="Pfam" id="PF02773">
    <property type="entry name" value="S-AdoMet_synt_C"/>
    <property type="match status" value="1"/>
</dbReference>
<feature type="domain" description="S-adenosylmethionine synthetase C-terminal" evidence="2">
    <location>
        <begin position="25"/>
        <end position="56"/>
    </location>
</feature>
<evidence type="ECO:0000256" key="1">
    <source>
        <dbReference type="ARBA" id="ARBA00022723"/>
    </source>
</evidence>
<proteinExistence type="predicted"/>
<organism evidence="5">
    <name type="scientific">Gongylonema pulchrum</name>
    <dbReference type="NCBI Taxonomy" id="637853"/>
    <lineage>
        <taxon>Eukaryota</taxon>
        <taxon>Metazoa</taxon>
        <taxon>Ecdysozoa</taxon>
        <taxon>Nematoda</taxon>
        <taxon>Chromadorea</taxon>
        <taxon>Rhabditida</taxon>
        <taxon>Spirurina</taxon>
        <taxon>Spiruromorpha</taxon>
        <taxon>Spiruroidea</taxon>
        <taxon>Gongylonematidae</taxon>
        <taxon>Gongylonema</taxon>
    </lineage>
</organism>
<accession>A0A183EYP6</accession>
<dbReference type="OrthoDB" id="5852090at2759"/>
<sequence length="88" mass="10169">MRKKLRSGGVQRCQGRTCPKWKHAAKVVRELDLLKPIYKETARNGHFGKKHFAWEKSKKLKIPEQLQEKLQIAKMSNGDVKRTSINGV</sequence>
<dbReference type="Gene3D" id="3.30.300.10">
    <property type="match status" value="1"/>
</dbReference>
<dbReference type="AlphaFoldDB" id="A0A183EYP6"/>
<keyword evidence="1" id="KW-0479">Metal-binding</keyword>
<name>A0A183EYP6_9BILA</name>
<dbReference type="GO" id="GO:0046872">
    <property type="term" value="F:metal ion binding"/>
    <property type="evidence" value="ECO:0007669"/>
    <property type="project" value="UniProtKB-KW"/>
</dbReference>
<dbReference type="GO" id="GO:0004478">
    <property type="term" value="F:methionine adenosyltransferase activity"/>
    <property type="evidence" value="ECO:0007669"/>
    <property type="project" value="InterPro"/>
</dbReference>
<evidence type="ECO:0000259" key="2">
    <source>
        <dbReference type="Pfam" id="PF02773"/>
    </source>
</evidence>
<reference evidence="3 4" key="2">
    <citation type="submission" date="2018-11" db="EMBL/GenBank/DDBJ databases">
        <authorList>
            <consortium name="Pathogen Informatics"/>
        </authorList>
    </citation>
    <scope>NUCLEOTIDE SEQUENCE [LARGE SCALE GENOMIC DNA]</scope>
</reference>
<dbReference type="SUPFAM" id="SSF55973">
    <property type="entry name" value="S-adenosylmethionine synthetase"/>
    <property type="match status" value="1"/>
</dbReference>
<dbReference type="GO" id="GO:0006556">
    <property type="term" value="P:S-adenosylmethionine biosynthetic process"/>
    <property type="evidence" value="ECO:0007669"/>
    <property type="project" value="InterPro"/>
</dbReference>
<evidence type="ECO:0000313" key="4">
    <source>
        <dbReference type="Proteomes" id="UP000271098"/>
    </source>
</evidence>
<dbReference type="InterPro" id="IPR022636">
    <property type="entry name" value="S-AdoMet_synthetase_sfam"/>
</dbReference>
<dbReference type="InterPro" id="IPR022630">
    <property type="entry name" value="S-AdoMet_synt_C"/>
</dbReference>
<gene>
    <name evidence="3" type="ORF">GPUH_LOCUS26089</name>
</gene>
<reference evidence="5" key="1">
    <citation type="submission" date="2016-06" db="UniProtKB">
        <authorList>
            <consortium name="WormBaseParasite"/>
        </authorList>
    </citation>
    <scope>IDENTIFICATION</scope>
</reference>